<gene>
    <name evidence="2" type="ORF">HID58_067477</name>
</gene>
<feature type="non-terminal residue" evidence="2">
    <location>
        <position position="1"/>
    </location>
</feature>
<feature type="region of interest" description="Disordered" evidence="1">
    <location>
        <begin position="1"/>
        <end position="111"/>
    </location>
</feature>
<accession>A0ABQ7ZIR9</accession>
<reference evidence="2 3" key="1">
    <citation type="submission" date="2021-05" db="EMBL/GenBank/DDBJ databases">
        <title>Genome Assembly of Synthetic Allotetraploid Brassica napus Reveals Homoeologous Exchanges between Subgenomes.</title>
        <authorList>
            <person name="Davis J.T."/>
        </authorList>
    </citation>
    <scope>NUCLEOTIDE SEQUENCE [LARGE SCALE GENOMIC DNA]</scope>
    <source>
        <strain evidence="3">cv. Da-Ae</strain>
        <tissue evidence="2">Seedling</tissue>
    </source>
</reference>
<evidence type="ECO:0000313" key="3">
    <source>
        <dbReference type="Proteomes" id="UP000824890"/>
    </source>
</evidence>
<evidence type="ECO:0000256" key="1">
    <source>
        <dbReference type="SAM" id="MobiDB-lite"/>
    </source>
</evidence>
<protein>
    <submittedName>
        <fullName evidence="2">Uncharacterized protein</fullName>
    </submittedName>
</protein>
<dbReference type="Proteomes" id="UP000824890">
    <property type="component" value="Unassembled WGS sequence"/>
</dbReference>
<comment type="caution">
    <text evidence="2">The sequence shown here is derived from an EMBL/GenBank/DDBJ whole genome shotgun (WGS) entry which is preliminary data.</text>
</comment>
<keyword evidence="3" id="KW-1185">Reference proteome</keyword>
<feature type="compositionally biased region" description="Basic and acidic residues" evidence="1">
    <location>
        <begin position="36"/>
        <end position="47"/>
    </location>
</feature>
<organism evidence="2 3">
    <name type="scientific">Brassica napus</name>
    <name type="common">Rape</name>
    <dbReference type="NCBI Taxonomy" id="3708"/>
    <lineage>
        <taxon>Eukaryota</taxon>
        <taxon>Viridiplantae</taxon>
        <taxon>Streptophyta</taxon>
        <taxon>Embryophyta</taxon>
        <taxon>Tracheophyta</taxon>
        <taxon>Spermatophyta</taxon>
        <taxon>Magnoliopsida</taxon>
        <taxon>eudicotyledons</taxon>
        <taxon>Gunneridae</taxon>
        <taxon>Pentapetalae</taxon>
        <taxon>rosids</taxon>
        <taxon>malvids</taxon>
        <taxon>Brassicales</taxon>
        <taxon>Brassicaceae</taxon>
        <taxon>Brassiceae</taxon>
        <taxon>Brassica</taxon>
    </lineage>
</organism>
<sequence>TQTLGSPIREFSRSPLEGTPSSTIGENPDLSSEVQNLKEKRDEHSKQLEQSVEKLGQLQSENNEKYPGIISSSLQAGPRPSGPIRERSRSPLEGTPSSVPGTELPSKKWKTSDKENLPYFRIWKSLT</sequence>
<feature type="compositionally biased region" description="Polar residues" evidence="1">
    <location>
        <begin position="19"/>
        <end position="35"/>
    </location>
</feature>
<name>A0ABQ7ZIR9_BRANA</name>
<proteinExistence type="predicted"/>
<evidence type="ECO:0000313" key="2">
    <source>
        <dbReference type="EMBL" id="KAH0880083.1"/>
    </source>
</evidence>
<dbReference type="EMBL" id="JAGKQM010000015">
    <property type="protein sequence ID" value="KAH0880083.1"/>
    <property type="molecule type" value="Genomic_DNA"/>
</dbReference>